<evidence type="ECO:0000259" key="13">
    <source>
        <dbReference type="PROSITE" id="PS50885"/>
    </source>
</evidence>
<keyword evidence="3" id="KW-0488">Methylation</keyword>
<evidence type="ECO:0000313" key="14">
    <source>
        <dbReference type="EMBL" id="MBN7796363.1"/>
    </source>
</evidence>
<dbReference type="EMBL" id="JAFKCZ010000005">
    <property type="protein sequence ID" value="MBN7796363.1"/>
    <property type="molecule type" value="Genomic_DNA"/>
</dbReference>
<dbReference type="SMART" id="SM00304">
    <property type="entry name" value="HAMP"/>
    <property type="match status" value="1"/>
</dbReference>
<feature type="transmembrane region" description="Helical" evidence="11">
    <location>
        <begin position="212"/>
        <end position="236"/>
    </location>
</feature>
<dbReference type="Pfam" id="PF00015">
    <property type="entry name" value="MCPsignal"/>
    <property type="match status" value="1"/>
</dbReference>
<evidence type="ECO:0000256" key="7">
    <source>
        <dbReference type="ARBA" id="ARBA00023224"/>
    </source>
</evidence>
<dbReference type="GO" id="GO:0004888">
    <property type="term" value="F:transmembrane signaling receptor activity"/>
    <property type="evidence" value="ECO:0007669"/>
    <property type="project" value="TreeGrafter"/>
</dbReference>
<dbReference type="GO" id="GO:0005886">
    <property type="term" value="C:plasma membrane"/>
    <property type="evidence" value="ECO:0007669"/>
    <property type="project" value="UniProtKB-SubCell"/>
</dbReference>
<dbReference type="InterPro" id="IPR033480">
    <property type="entry name" value="sCache_2"/>
</dbReference>
<dbReference type="InterPro" id="IPR003660">
    <property type="entry name" value="HAMP_dom"/>
</dbReference>
<evidence type="ECO:0000256" key="9">
    <source>
        <dbReference type="PROSITE-ProRule" id="PRU00284"/>
    </source>
</evidence>
<dbReference type="PROSITE" id="PS50885">
    <property type="entry name" value="HAMP"/>
    <property type="match status" value="1"/>
</dbReference>
<dbReference type="Gene3D" id="1.10.287.950">
    <property type="entry name" value="Methyl-accepting chemotaxis protein"/>
    <property type="match status" value="1"/>
</dbReference>
<feature type="region of interest" description="Disordered" evidence="10">
    <location>
        <begin position="541"/>
        <end position="587"/>
    </location>
</feature>
<comment type="caution">
    <text evidence="14">The sequence shown here is derived from an EMBL/GenBank/DDBJ whole genome shotgun (WGS) entry which is preliminary data.</text>
</comment>
<dbReference type="AlphaFoldDB" id="A0A939DDV3"/>
<dbReference type="GO" id="GO:0007165">
    <property type="term" value="P:signal transduction"/>
    <property type="evidence" value="ECO:0007669"/>
    <property type="project" value="UniProtKB-KW"/>
</dbReference>
<dbReference type="CDD" id="cd06225">
    <property type="entry name" value="HAMP"/>
    <property type="match status" value="1"/>
</dbReference>
<sequence>MNRARPRKGFQFSLQSKVLLLALAPLLLVTIALVTLSAVERARDTEASLAAQRELLIATKVKGLEYLITAAKTAVNELMEDPELDPEQAREQARDMLRSMRFEGSNYIFTYSYDHFGVVMPDDPPAEGKDISDLQTVDGMYLVKEIVRLGREGGGEINYRLVNLNTGEIEQKYSYIAAIPEWEWVLGAGVYVTEIDKAMADVEAVAAQNLRFSIMTTVAAGLISFVVVAFIAAWLARRTVRPIRDTAQAMEDIAKGEGDLTRRLAVHTRDEVGELAKQFNAFVERMQETLVQVRGSTRHVHRAAEEIAHGSGELASRTEQAAANLQETSTSMEEITVTVKNTSDSAQQANQLASDTVSVARNGEQAMAQVESTMGDISRSAGQIGEIIGLIDGIAFQTNILALNASVEAARAGEHGRGFAVVAQEVRTLASRSADAARDIRQLIDTSVRHTEEGSDMVRQAGDTMREIVGSVTRVTDVIGEISCGTREQSGGIGQINTAVAELDSVTQQNAEMVQQTSTAAAEMRVHADRLSQLINSFVLGDDGDKGEPRAAPAPVASLEGYRKQPAATAATAARETPEREEEWAAF</sequence>
<dbReference type="SMART" id="SM00283">
    <property type="entry name" value="MA"/>
    <property type="match status" value="1"/>
</dbReference>
<dbReference type="CDD" id="cd11386">
    <property type="entry name" value="MCP_signal"/>
    <property type="match status" value="1"/>
</dbReference>
<comment type="subcellular location">
    <subcellularLocation>
        <location evidence="1">Cell membrane</location>
        <topology evidence="1">Multi-pass membrane protein</topology>
    </subcellularLocation>
</comment>
<evidence type="ECO:0000256" key="4">
    <source>
        <dbReference type="ARBA" id="ARBA00022692"/>
    </source>
</evidence>
<dbReference type="InterPro" id="IPR051310">
    <property type="entry name" value="MCP_chemotaxis"/>
</dbReference>
<evidence type="ECO:0000256" key="2">
    <source>
        <dbReference type="ARBA" id="ARBA00022475"/>
    </source>
</evidence>
<protein>
    <submittedName>
        <fullName evidence="14">Cache domain-containing protein</fullName>
    </submittedName>
</protein>
<feature type="domain" description="Methyl-accepting transducer" evidence="12">
    <location>
        <begin position="296"/>
        <end position="525"/>
    </location>
</feature>
<dbReference type="SMART" id="SM01049">
    <property type="entry name" value="Cache_2"/>
    <property type="match status" value="1"/>
</dbReference>
<comment type="similarity">
    <text evidence="8">Belongs to the methyl-accepting chemotaxis (MCP) protein family.</text>
</comment>
<organism evidence="14 15">
    <name type="scientific">Parahaliea mediterranea</name>
    <dbReference type="NCBI Taxonomy" id="651086"/>
    <lineage>
        <taxon>Bacteria</taxon>
        <taxon>Pseudomonadati</taxon>
        <taxon>Pseudomonadota</taxon>
        <taxon>Gammaproteobacteria</taxon>
        <taxon>Cellvibrionales</taxon>
        <taxon>Halieaceae</taxon>
        <taxon>Parahaliea</taxon>
    </lineage>
</organism>
<dbReference type="Pfam" id="PF00672">
    <property type="entry name" value="HAMP"/>
    <property type="match status" value="1"/>
</dbReference>
<gene>
    <name evidence="14" type="ORF">JYP50_07165</name>
</gene>
<keyword evidence="2" id="KW-1003">Cell membrane</keyword>
<dbReference type="SUPFAM" id="SSF58104">
    <property type="entry name" value="Methyl-accepting chemotaxis protein (MCP) signaling domain"/>
    <property type="match status" value="1"/>
</dbReference>
<evidence type="ECO:0000256" key="3">
    <source>
        <dbReference type="ARBA" id="ARBA00022481"/>
    </source>
</evidence>
<keyword evidence="4 11" id="KW-0812">Transmembrane</keyword>
<evidence type="ECO:0000256" key="6">
    <source>
        <dbReference type="ARBA" id="ARBA00023136"/>
    </source>
</evidence>
<evidence type="ECO:0000256" key="1">
    <source>
        <dbReference type="ARBA" id="ARBA00004651"/>
    </source>
</evidence>
<dbReference type="Gene3D" id="3.30.450.20">
    <property type="entry name" value="PAS domain"/>
    <property type="match status" value="1"/>
</dbReference>
<proteinExistence type="inferred from homology"/>
<dbReference type="PROSITE" id="PS50111">
    <property type="entry name" value="CHEMOTAXIS_TRANSDUC_2"/>
    <property type="match status" value="1"/>
</dbReference>
<dbReference type="InterPro" id="IPR004089">
    <property type="entry name" value="MCPsignal_dom"/>
</dbReference>
<evidence type="ECO:0000256" key="11">
    <source>
        <dbReference type="SAM" id="Phobius"/>
    </source>
</evidence>
<dbReference type="PANTHER" id="PTHR43531:SF14">
    <property type="entry name" value="METHYL-ACCEPTING CHEMOTAXIS PROTEIN I-RELATED"/>
    <property type="match status" value="1"/>
</dbReference>
<keyword evidence="7 9" id="KW-0807">Transducer</keyword>
<dbReference type="FunFam" id="1.10.287.950:FF:000001">
    <property type="entry name" value="Methyl-accepting chemotaxis sensory transducer"/>
    <property type="match status" value="1"/>
</dbReference>
<name>A0A939DDV3_9GAMM</name>
<keyword evidence="5 11" id="KW-1133">Transmembrane helix</keyword>
<dbReference type="Pfam" id="PF17200">
    <property type="entry name" value="sCache_2"/>
    <property type="match status" value="1"/>
</dbReference>
<dbReference type="PANTHER" id="PTHR43531">
    <property type="entry name" value="PROTEIN ICFG"/>
    <property type="match status" value="1"/>
</dbReference>
<feature type="domain" description="HAMP" evidence="13">
    <location>
        <begin position="237"/>
        <end position="291"/>
    </location>
</feature>
<dbReference type="GO" id="GO:0006935">
    <property type="term" value="P:chemotaxis"/>
    <property type="evidence" value="ECO:0007669"/>
    <property type="project" value="TreeGrafter"/>
</dbReference>
<dbReference type="RefSeq" id="WP_206559814.1">
    <property type="nucleotide sequence ID" value="NZ_JAFKCZ010000005.1"/>
</dbReference>
<reference evidence="14" key="1">
    <citation type="submission" date="2021-02" db="EMBL/GenBank/DDBJ databases">
        <title>PHA producing bacteria isolated from coastal sediment in Guangdong, Shenzhen.</title>
        <authorList>
            <person name="Zheng W."/>
            <person name="Yu S."/>
            <person name="Huang Y."/>
        </authorList>
    </citation>
    <scope>NUCLEOTIDE SEQUENCE</scope>
    <source>
        <strain evidence="14">TN14-10</strain>
    </source>
</reference>
<keyword evidence="6 11" id="KW-0472">Membrane</keyword>
<feature type="compositionally biased region" description="Low complexity" evidence="10">
    <location>
        <begin position="566"/>
        <end position="575"/>
    </location>
</feature>
<evidence type="ECO:0000259" key="12">
    <source>
        <dbReference type="PROSITE" id="PS50111"/>
    </source>
</evidence>
<evidence type="ECO:0000256" key="8">
    <source>
        <dbReference type="ARBA" id="ARBA00029447"/>
    </source>
</evidence>
<dbReference type="Proteomes" id="UP000664303">
    <property type="component" value="Unassembled WGS sequence"/>
</dbReference>
<keyword evidence="15" id="KW-1185">Reference proteome</keyword>
<evidence type="ECO:0000256" key="10">
    <source>
        <dbReference type="SAM" id="MobiDB-lite"/>
    </source>
</evidence>
<accession>A0A939DDV3</accession>
<evidence type="ECO:0000313" key="15">
    <source>
        <dbReference type="Proteomes" id="UP000664303"/>
    </source>
</evidence>
<evidence type="ECO:0000256" key="5">
    <source>
        <dbReference type="ARBA" id="ARBA00022989"/>
    </source>
</evidence>